<evidence type="ECO:0000256" key="2">
    <source>
        <dbReference type="ARBA" id="ARBA00001966"/>
    </source>
</evidence>
<evidence type="ECO:0000256" key="9">
    <source>
        <dbReference type="ARBA" id="ARBA00023014"/>
    </source>
</evidence>
<evidence type="ECO:0000256" key="8">
    <source>
        <dbReference type="ARBA" id="ARBA00023004"/>
    </source>
</evidence>
<evidence type="ECO:0000256" key="5">
    <source>
        <dbReference type="ARBA" id="ARBA00022643"/>
    </source>
</evidence>
<keyword evidence="8" id="KW-0408">Iron</keyword>
<organism evidence="12 13">
    <name type="scientific">Enterocloster hominis</name>
    <name type="common">ex Hitch et al. 2024</name>
    <dbReference type="NCBI Taxonomy" id="1917870"/>
    <lineage>
        <taxon>Bacteria</taxon>
        <taxon>Bacillati</taxon>
        <taxon>Bacillota</taxon>
        <taxon>Clostridia</taxon>
        <taxon>Lachnospirales</taxon>
        <taxon>Lachnospiraceae</taxon>
        <taxon>Enterocloster</taxon>
    </lineage>
</organism>
<comment type="caution">
    <text evidence="12">The sequence shown here is derived from an EMBL/GenBank/DDBJ whole genome shotgun (WGS) entry which is preliminary data.</text>
</comment>
<feature type="domain" description="NADH:flavin oxidoreductase/NADH oxidase N-terminal" evidence="10">
    <location>
        <begin position="3"/>
        <end position="309"/>
    </location>
</feature>
<keyword evidence="6" id="KW-0479">Metal-binding</keyword>
<dbReference type="InterPro" id="IPR001155">
    <property type="entry name" value="OxRdtase_FMN_N"/>
</dbReference>
<protein>
    <submittedName>
        <fullName evidence="12">NAD(P)/FAD-dependent oxidoreductase</fullName>
    </submittedName>
</protein>
<dbReference type="EMBL" id="JBBMFM010000126">
    <property type="protein sequence ID" value="MEQ2427785.1"/>
    <property type="molecule type" value="Genomic_DNA"/>
</dbReference>
<dbReference type="CDD" id="cd02803">
    <property type="entry name" value="OYE_like_FMN_family"/>
    <property type="match status" value="1"/>
</dbReference>
<dbReference type="Pfam" id="PF00724">
    <property type="entry name" value="Oxidored_FMN"/>
    <property type="match status" value="1"/>
</dbReference>
<dbReference type="Proteomes" id="UP001454086">
    <property type="component" value="Unassembled WGS sequence"/>
</dbReference>
<evidence type="ECO:0000256" key="4">
    <source>
        <dbReference type="ARBA" id="ARBA00022630"/>
    </source>
</evidence>
<dbReference type="InterPro" id="IPR051793">
    <property type="entry name" value="NADH:flavin_oxidoreductase"/>
</dbReference>
<keyword evidence="5" id="KW-0288">FMN</keyword>
<dbReference type="InterPro" id="IPR036188">
    <property type="entry name" value="FAD/NAD-bd_sf"/>
</dbReference>
<dbReference type="Gene3D" id="3.40.50.720">
    <property type="entry name" value="NAD(P)-binding Rossmann-like Domain"/>
    <property type="match status" value="1"/>
</dbReference>
<proteinExistence type="inferred from homology"/>
<dbReference type="SUPFAM" id="SSF51395">
    <property type="entry name" value="FMN-linked oxidoreductases"/>
    <property type="match status" value="1"/>
</dbReference>
<feature type="domain" description="FAD/NAD(P)-binding" evidence="11">
    <location>
        <begin position="364"/>
        <end position="595"/>
    </location>
</feature>
<evidence type="ECO:0000259" key="11">
    <source>
        <dbReference type="Pfam" id="PF07992"/>
    </source>
</evidence>
<dbReference type="PANTHER" id="PTHR42917:SF2">
    <property type="entry name" value="2,4-DIENOYL-COA REDUCTASE [(2E)-ENOYL-COA-PRODUCING]"/>
    <property type="match status" value="1"/>
</dbReference>
<evidence type="ECO:0000256" key="3">
    <source>
        <dbReference type="ARBA" id="ARBA00011048"/>
    </source>
</evidence>
<dbReference type="PRINTS" id="PR00469">
    <property type="entry name" value="PNDRDTASEII"/>
</dbReference>
<dbReference type="SUPFAM" id="SSF51905">
    <property type="entry name" value="FAD/NAD(P)-binding domain"/>
    <property type="match status" value="1"/>
</dbReference>
<dbReference type="Pfam" id="PF07992">
    <property type="entry name" value="Pyr_redox_2"/>
    <property type="match status" value="1"/>
</dbReference>
<evidence type="ECO:0000313" key="13">
    <source>
        <dbReference type="Proteomes" id="UP001454086"/>
    </source>
</evidence>
<gene>
    <name evidence="12" type="ORF">WMQ36_22730</name>
</gene>
<evidence type="ECO:0000313" key="12">
    <source>
        <dbReference type="EMBL" id="MEQ2427785.1"/>
    </source>
</evidence>
<comment type="cofactor">
    <cofactor evidence="2">
        <name>[4Fe-4S] cluster</name>
        <dbReference type="ChEBI" id="CHEBI:49883"/>
    </cofactor>
</comment>
<dbReference type="Gene3D" id="3.20.20.70">
    <property type="entry name" value="Aldolase class I"/>
    <property type="match status" value="1"/>
</dbReference>
<comment type="cofactor">
    <cofactor evidence="1">
        <name>FMN</name>
        <dbReference type="ChEBI" id="CHEBI:58210"/>
    </cofactor>
</comment>
<dbReference type="RefSeq" id="WP_349118597.1">
    <property type="nucleotide sequence ID" value="NZ_JBBMFM010000126.1"/>
</dbReference>
<comment type="similarity">
    <text evidence="3">In the N-terminal section; belongs to the NADH:flavin oxidoreductase/NADH oxidase family.</text>
</comment>
<keyword evidence="7" id="KW-0560">Oxidoreductase</keyword>
<evidence type="ECO:0000256" key="6">
    <source>
        <dbReference type="ARBA" id="ARBA00022723"/>
    </source>
</evidence>
<dbReference type="InterPro" id="IPR013785">
    <property type="entry name" value="Aldolase_TIM"/>
</dbReference>
<dbReference type="Gene3D" id="3.50.50.60">
    <property type="entry name" value="FAD/NAD(P)-binding domain"/>
    <property type="match status" value="1"/>
</dbReference>
<dbReference type="PRINTS" id="PR00368">
    <property type="entry name" value="FADPNR"/>
</dbReference>
<dbReference type="PANTHER" id="PTHR42917">
    <property type="entry name" value="2,4-DIENOYL-COA REDUCTASE"/>
    <property type="match status" value="1"/>
</dbReference>
<evidence type="ECO:0000256" key="1">
    <source>
        <dbReference type="ARBA" id="ARBA00001917"/>
    </source>
</evidence>
<keyword evidence="9" id="KW-0411">Iron-sulfur</keyword>
<evidence type="ECO:0000256" key="7">
    <source>
        <dbReference type="ARBA" id="ARBA00023002"/>
    </source>
</evidence>
<keyword evidence="4" id="KW-0285">Flavoprotein</keyword>
<reference evidence="12 13" key="1">
    <citation type="submission" date="2024-03" db="EMBL/GenBank/DDBJ databases">
        <title>Human intestinal bacterial collection.</title>
        <authorList>
            <person name="Pauvert C."/>
            <person name="Hitch T.C.A."/>
            <person name="Clavel T."/>
        </authorList>
    </citation>
    <scope>NUCLEOTIDE SEQUENCE [LARGE SCALE GENOMIC DNA]</scope>
    <source>
        <strain evidence="12 13">CLA-SR-H021</strain>
    </source>
</reference>
<accession>A0ABV1DCR0</accession>
<name>A0ABV1DCR0_9FIRM</name>
<dbReference type="InterPro" id="IPR023753">
    <property type="entry name" value="FAD/NAD-binding_dom"/>
</dbReference>
<evidence type="ECO:0000259" key="10">
    <source>
        <dbReference type="Pfam" id="PF00724"/>
    </source>
</evidence>
<sequence>MEKLFTPIKLGAVEIKNRVILPSMCVHFCDKDGHMNDCFREYVRKRAAGGAGLLIIPGSPHGKTSAGRPALSDDSYIPDWKELADMVHSYGTKLFCQLHPAKHQAGRGHAVERPSDFTKEELDGLIASYAACALRCKKAGVDGVDIHGAHAHEIALFMSEFYNDRTDGYGGSIEGRALFPAQIIKAIKSACGSGFPVVFRISGTEMVEGGRTVQETGEIARILEAAGADAIHVSISMPESGGYISATMDVEDCFNVENAAVIKKYVSIPVIAVNRIVDIKDAVEVVEQGKADMVSMARAQLADPELVNKYLGINDEPVYRCIGCNQGCKDKKARKKITCMQNPLLGREELIHFVPATKEEQQEKILIAGAGPAGLELACNLARRGLVPEIYEKDQIPGGLVNLSALAPCKKNMLSLIKSRVQYLAQHGIDIHCGVEVTEELIKEKNPDVLVVATGSRPAVPEIPGIHADAVMTGDEALKAKEITGKHVVVLGAGLIGCEVADYLAEAGNRITIVDVALVAASSLNAFRRNFMLKRMGQYSIEWMMETQITDISLPRIGVSQQGEDKTIEDVDFLVVAAGRKPVRELEDIGKAQGCKVLVLGDACSVGTALDAIYHSVEPALHIFD</sequence>
<keyword evidence="13" id="KW-1185">Reference proteome</keyword>